<dbReference type="Pfam" id="PF20454">
    <property type="entry name" value="GpA_nuclease"/>
    <property type="match status" value="1"/>
</dbReference>
<dbReference type="InterPro" id="IPR046454">
    <property type="entry name" value="GpA_endonuclease"/>
</dbReference>
<dbReference type="AlphaFoldDB" id="A0A4Q0M440"/>
<dbReference type="OrthoDB" id="5181253at2"/>
<evidence type="ECO:0000313" key="4">
    <source>
        <dbReference type="Proteomes" id="UP000289708"/>
    </source>
</evidence>
<accession>A0A4Q0M440</accession>
<evidence type="ECO:0000259" key="2">
    <source>
        <dbReference type="Pfam" id="PF20454"/>
    </source>
</evidence>
<dbReference type="GO" id="GO:0004519">
    <property type="term" value="F:endonuclease activity"/>
    <property type="evidence" value="ECO:0007669"/>
    <property type="project" value="InterPro"/>
</dbReference>
<reference evidence="3 4" key="1">
    <citation type="submission" date="2018-12" db="EMBL/GenBank/DDBJ databases">
        <title>bacterium Hansschlegelia zhihuaiae S113.</title>
        <authorList>
            <person name="He J."/>
        </authorList>
    </citation>
    <scope>NUCLEOTIDE SEQUENCE [LARGE SCALE GENOMIC DNA]</scope>
    <source>
        <strain evidence="3 4">S 113</strain>
    </source>
</reference>
<gene>
    <name evidence="3" type="ORF">EK403_21070</name>
</gene>
<comment type="caution">
    <text evidence="3">The sequence shown here is derived from an EMBL/GenBank/DDBJ whole genome shotgun (WGS) entry which is preliminary data.</text>
</comment>
<dbReference type="Proteomes" id="UP000289708">
    <property type="component" value="Unassembled WGS sequence"/>
</dbReference>
<protein>
    <submittedName>
        <fullName evidence="3">Terminase</fullName>
    </submittedName>
</protein>
<dbReference type="GO" id="GO:0005524">
    <property type="term" value="F:ATP binding"/>
    <property type="evidence" value="ECO:0007669"/>
    <property type="project" value="InterPro"/>
</dbReference>
<proteinExistence type="inferred from homology"/>
<feature type="domain" description="Terminase large subunit GpA endonuclease" evidence="2">
    <location>
        <begin position="343"/>
        <end position="634"/>
    </location>
</feature>
<evidence type="ECO:0000313" key="3">
    <source>
        <dbReference type="EMBL" id="RXF67697.1"/>
    </source>
</evidence>
<dbReference type="HAMAP" id="MF_04144">
    <property type="entry name" value="TERL_LAMBDA"/>
    <property type="match status" value="1"/>
</dbReference>
<dbReference type="InterPro" id="IPR008866">
    <property type="entry name" value="Phage_lambda_GpA-like"/>
</dbReference>
<name>A0A4Q0M440_9HYPH</name>
<dbReference type="EMBL" id="RYFI01000031">
    <property type="protein sequence ID" value="RXF67697.1"/>
    <property type="molecule type" value="Genomic_DNA"/>
</dbReference>
<evidence type="ECO:0000259" key="1">
    <source>
        <dbReference type="Pfam" id="PF05876"/>
    </source>
</evidence>
<dbReference type="InterPro" id="IPR046453">
    <property type="entry name" value="GpA_ATPase"/>
</dbReference>
<sequence>MSNSISPSSASRNVSSDVASLARSWRKGLTPPPSLNVVEWAERYRKLSKESSNGGRFIVSRVEVARGPMLAATEPGVSKITLVACTQLLKTTVIENITGRFIQVEPCPILAVFPKDDAAETFSKDRLAPMIRDTKVLRDLFGEAKATDAGATLTHKQFPGGHITLVGSNSPTNLAMRPIRLLVCDEIDKYPMSAGGEGPPIDLAEERQAEFRTNSLTVLACSPTIAGRSAIEASYDESDQRKAFVACPHCGEQQPLEWENVKFDKDDQDKIVPASARLVCVGCGAPWTEADRLKALKVVSWRQTRAFTCCGERQEPEIWDQEVHGVRYALCRHCNTRALSNEHAGFHASKLYAPKQTVVETVKKFARALRRGPEALKTFRNTQLALTWKEGADAPEWQDVYNRRDDHLSGTVCRHALVLFGGVDVQKDRLEVGVWGFGRNRQRWLVEHRVLPGDTGRPEVWADLEAMFDETWLSEAGPELSVRDWGVDSGAYTSEVYAFVRSMAGRANVHAVDGVDSYQSAYLGVAAREANFKGKRLRRGLKVIRVGVSFCKQELMSCLSLQRPAGGAAYPSGFVHLPRDVSEDVVKQLTSEELIVSVTRGKTRREWIVISGRRNEVLDCANYARAIAQMRGWDRWREAQWRELESLLGIGQADEDGHDIAQSTVVAASRAPSRRRARSVIRSSVVR</sequence>
<dbReference type="Pfam" id="PF05876">
    <property type="entry name" value="GpA_ATPase"/>
    <property type="match status" value="1"/>
</dbReference>
<keyword evidence="4" id="KW-1185">Reference proteome</keyword>
<organism evidence="3 4">
    <name type="scientific">Hansschlegelia zhihuaiae</name>
    <dbReference type="NCBI Taxonomy" id="405005"/>
    <lineage>
        <taxon>Bacteria</taxon>
        <taxon>Pseudomonadati</taxon>
        <taxon>Pseudomonadota</taxon>
        <taxon>Alphaproteobacteria</taxon>
        <taxon>Hyphomicrobiales</taxon>
        <taxon>Methylopilaceae</taxon>
        <taxon>Hansschlegelia</taxon>
    </lineage>
</organism>
<feature type="domain" description="Phage terminase large subunit GpA ATPase" evidence="1">
    <location>
        <begin position="52"/>
        <end position="301"/>
    </location>
</feature>
<dbReference type="GO" id="GO:0016887">
    <property type="term" value="F:ATP hydrolysis activity"/>
    <property type="evidence" value="ECO:0007669"/>
    <property type="project" value="InterPro"/>
</dbReference>